<evidence type="ECO:0000313" key="2">
    <source>
        <dbReference type="Proteomes" id="UP001162501"/>
    </source>
</evidence>
<reference evidence="1" key="1">
    <citation type="submission" date="2023-05" db="EMBL/GenBank/DDBJ databases">
        <authorList>
            <consortium name="ELIXIR-Norway"/>
        </authorList>
    </citation>
    <scope>NUCLEOTIDE SEQUENCE</scope>
</reference>
<dbReference type="EMBL" id="OX596095">
    <property type="protein sequence ID" value="CAM9523884.1"/>
    <property type="molecule type" value="Genomic_DNA"/>
</dbReference>
<proteinExistence type="predicted"/>
<sequence length="171" mass="17984">MKEGGIERQAVPYQPAGPGRQELSGEHASNPQVAPSRLGARLRALRSAGQNRSERGAKLSPDLLISPKQPPPLPREQKRRRWIARRLPTSVLPPAPPAPAGAPNLGERAPAPQRLQLRRVACPAGVGRAQPGPGSAAARGRGRPGDRGNARSLALGGGHPGAVGMEVRRRP</sequence>
<reference evidence="1" key="2">
    <citation type="submission" date="2025-03" db="EMBL/GenBank/DDBJ databases">
        <authorList>
            <consortium name="ELIXIR-Norway"/>
            <consortium name="Elixir Norway"/>
        </authorList>
    </citation>
    <scope>NUCLEOTIDE SEQUENCE</scope>
</reference>
<accession>A0AC59YAK1</accession>
<gene>
    <name evidence="1" type="ORF">MRATA1EN22A_LOCUS3741</name>
</gene>
<protein>
    <submittedName>
        <fullName evidence="1">Uncharacterized protein</fullName>
    </submittedName>
</protein>
<dbReference type="Proteomes" id="UP001162501">
    <property type="component" value="Chromosome 11"/>
</dbReference>
<organism evidence="1 2">
    <name type="scientific">Rangifer tarandus platyrhynchus</name>
    <name type="common">Svalbard reindeer</name>
    <dbReference type="NCBI Taxonomy" id="3082113"/>
    <lineage>
        <taxon>Eukaryota</taxon>
        <taxon>Metazoa</taxon>
        <taxon>Chordata</taxon>
        <taxon>Craniata</taxon>
        <taxon>Vertebrata</taxon>
        <taxon>Euteleostomi</taxon>
        <taxon>Mammalia</taxon>
        <taxon>Eutheria</taxon>
        <taxon>Laurasiatheria</taxon>
        <taxon>Artiodactyla</taxon>
        <taxon>Ruminantia</taxon>
        <taxon>Pecora</taxon>
        <taxon>Cervidae</taxon>
        <taxon>Odocoileinae</taxon>
        <taxon>Rangifer</taxon>
    </lineage>
</organism>
<evidence type="ECO:0000313" key="1">
    <source>
        <dbReference type="EMBL" id="CAM9523884.1"/>
    </source>
</evidence>
<name>A0AC59YAK1_RANTA</name>